<evidence type="ECO:0000313" key="1">
    <source>
        <dbReference type="EMBL" id="OGJ02273.1"/>
    </source>
</evidence>
<evidence type="ECO:0000313" key="2">
    <source>
        <dbReference type="Proteomes" id="UP000177693"/>
    </source>
</evidence>
<proteinExistence type="predicted"/>
<accession>A0A1F6Y7C7</accession>
<comment type="caution">
    <text evidence="1">The sequence shown here is derived from an EMBL/GenBank/DDBJ whole genome shotgun (WGS) entry which is preliminary data.</text>
</comment>
<reference evidence="1 2" key="1">
    <citation type="journal article" date="2016" name="Nat. Commun.">
        <title>Thousands of microbial genomes shed light on interconnected biogeochemical processes in an aquifer system.</title>
        <authorList>
            <person name="Anantharaman K."/>
            <person name="Brown C.T."/>
            <person name="Hug L.A."/>
            <person name="Sharon I."/>
            <person name="Castelle C.J."/>
            <person name="Probst A.J."/>
            <person name="Thomas B.C."/>
            <person name="Singh A."/>
            <person name="Wilkins M.J."/>
            <person name="Karaoz U."/>
            <person name="Brodie E.L."/>
            <person name="Williams K.H."/>
            <person name="Hubbard S.S."/>
            <person name="Banfield J.F."/>
        </authorList>
    </citation>
    <scope>NUCLEOTIDE SEQUENCE [LARGE SCALE GENOMIC DNA]</scope>
</reference>
<dbReference type="AlphaFoldDB" id="A0A1F6Y7C7"/>
<organism evidence="1 2">
    <name type="scientific">Candidatus Nomurabacteria bacterium RIFCSPLOWO2_02_FULL_40_67</name>
    <dbReference type="NCBI Taxonomy" id="1801787"/>
    <lineage>
        <taxon>Bacteria</taxon>
        <taxon>Candidatus Nomuraibacteriota</taxon>
    </lineage>
</organism>
<dbReference type="EMBL" id="MFVL01000002">
    <property type="protein sequence ID" value="OGJ02273.1"/>
    <property type="molecule type" value="Genomic_DNA"/>
</dbReference>
<protein>
    <submittedName>
        <fullName evidence="1">Uncharacterized protein</fullName>
    </submittedName>
</protein>
<name>A0A1F6Y7C7_9BACT</name>
<gene>
    <name evidence="1" type="ORF">A3I23_01355</name>
</gene>
<sequence length="61" mass="7240">MKLYPNLKNLRQIMAKSNPGRLPEREEVKITGNIDAEQALREFKEKARIMEEERKVPEIFL</sequence>
<dbReference type="Proteomes" id="UP000177693">
    <property type="component" value="Unassembled WGS sequence"/>
</dbReference>